<evidence type="ECO:0000256" key="2">
    <source>
        <dbReference type="ARBA" id="ARBA00022722"/>
    </source>
</evidence>
<keyword evidence="2" id="KW-0540">Nuclease</keyword>
<dbReference type="InterPro" id="IPR044925">
    <property type="entry name" value="His-Me_finger_sf"/>
</dbReference>
<name>A0ABQ8SEI6_PERAM</name>
<dbReference type="PANTHER" id="PTHR13966:SF17">
    <property type="entry name" value="ENDONUCLEASE-RELATED"/>
    <property type="match status" value="1"/>
</dbReference>
<proteinExistence type="inferred from homology"/>
<comment type="caution">
    <text evidence="6">The sequence shown here is derived from an EMBL/GenBank/DDBJ whole genome shotgun (WGS) entry which is preliminary data.</text>
</comment>
<keyword evidence="7" id="KW-1185">Reference proteome</keyword>
<accession>A0ABQ8SEI6</accession>
<evidence type="ECO:0008006" key="8">
    <source>
        <dbReference type="Google" id="ProtNLM"/>
    </source>
</evidence>
<dbReference type="SUPFAM" id="SSF54060">
    <property type="entry name" value="His-Me finger endonucleases"/>
    <property type="match status" value="1"/>
</dbReference>
<evidence type="ECO:0000256" key="1">
    <source>
        <dbReference type="ARBA" id="ARBA00010052"/>
    </source>
</evidence>
<keyword evidence="3" id="KW-0378">Hydrolase</keyword>
<organism evidence="6 7">
    <name type="scientific">Periplaneta americana</name>
    <name type="common">American cockroach</name>
    <name type="synonym">Blatta americana</name>
    <dbReference type="NCBI Taxonomy" id="6978"/>
    <lineage>
        <taxon>Eukaryota</taxon>
        <taxon>Metazoa</taxon>
        <taxon>Ecdysozoa</taxon>
        <taxon>Arthropoda</taxon>
        <taxon>Hexapoda</taxon>
        <taxon>Insecta</taxon>
        <taxon>Pterygota</taxon>
        <taxon>Neoptera</taxon>
        <taxon>Polyneoptera</taxon>
        <taxon>Dictyoptera</taxon>
        <taxon>Blattodea</taxon>
        <taxon>Blattoidea</taxon>
        <taxon>Blattidae</taxon>
        <taxon>Blattinae</taxon>
        <taxon>Periplaneta</taxon>
    </lineage>
</organism>
<dbReference type="InterPro" id="IPR044929">
    <property type="entry name" value="DNA/RNA_non-sp_Endonuclease_sf"/>
</dbReference>
<evidence type="ECO:0000259" key="5">
    <source>
        <dbReference type="SMART" id="SM00892"/>
    </source>
</evidence>
<feature type="domain" description="ENPP1-3/EXOG-like endonuclease/phosphodiesterase" evidence="4">
    <location>
        <begin position="168"/>
        <end position="370"/>
    </location>
</feature>
<dbReference type="InterPro" id="IPR001604">
    <property type="entry name" value="Endo_G_ENPP1-like_dom"/>
</dbReference>
<reference evidence="6 7" key="1">
    <citation type="journal article" date="2022" name="Allergy">
        <title>Genome assembly and annotation of Periplaneta americana reveal a comprehensive cockroach allergen profile.</title>
        <authorList>
            <person name="Wang L."/>
            <person name="Xiong Q."/>
            <person name="Saelim N."/>
            <person name="Wang L."/>
            <person name="Nong W."/>
            <person name="Wan A.T."/>
            <person name="Shi M."/>
            <person name="Liu X."/>
            <person name="Cao Q."/>
            <person name="Hui J.H.L."/>
            <person name="Sookrung N."/>
            <person name="Leung T.F."/>
            <person name="Tungtrongchitr A."/>
            <person name="Tsui S.K.W."/>
        </authorList>
    </citation>
    <scope>NUCLEOTIDE SEQUENCE [LARGE SCALE GENOMIC DNA]</scope>
    <source>
        <strain evidence="6">PWHHKU_190912</strain>
    </source>
</reference>
<dbReference type="Proteomes" id="UP001148838">
    <property type="component" value="Unassembled WGS sequence"/>
</dbReference>
<keyword evidence="3" id="KW-0255">Endonuclease</keyword>
<dbReference type="Gene3D" id="3.40.570.10">
    <property type="entry name" value="Extracellular Endonuclease, subunit A"/>
    <property type="match status" value="1"/>
</dbReference>
<dbReference type="PANTHER" id="PTHR13966">
    <property type="entry name" value="ENDONUCLEASE RELATED"/>
    <property type="match status" value="1"/>
</dbReference>
<dbReference type="SMART" id="SM00892">
    <property type="entry name" value="Endonuclease_NS"/>
    <property type="match status" value="1"/>
</dbReference>
<dbReference type="Pfam" id="PF01223">
    <property type="entry name" value="Endonuclease_NS"/>
    <property type="match status" value="1"/>
</dbReference>
<evidence type="ECO:0000313" key="6">
    <source>
        <dbReference type="EMBL" id="KAJ4432519.1"/>
    </source>
</evidence>
<gene>
    <name evidence="6" type="ORF">ANN_21141</name>
</gene>
<dbReference type="EMBL" id="JAJSOF020000029">
    <property type="protein sequence ID" value="KAJ4432519.1"/>
    <property type="molecule type" value="Genomic_DNA"/>
</dbReference>
<protein>
    <recommendedName>
        <fullName evidence="8">DNA/RNA non-specific endonuclease domain-containing protein</fullName>
    </recommendedName>
</protein>
<evidence type="ECO:0000313" key="7">
    <source>
        <dbReference type="Proteomes" id="UP001148838"/>
    </source>
</evidence>
<evidence type="ECO:0000259" key="4">
    <source>
        <dbReference type="SMART" id="SM00477"/>
    </source>
</evidence>
<comment type="similarity">
    <text evidence="1">Belongs to the DNA/RNA non-specific endonuclease family.</text>
</comment>
<feature type="domain" description="DNA/RNA non-specific endonuclease/pyrophosphatase/phosphodiesterase" evidence="5">
    <location>
        <begin position="151"/>
        <end position="387"/>
    </location>
</feature>
<dbReference type="InterPro" id="IPR040255">
    <property type="entry name" value="Non-specific_endonuclease"/>
</dbReference>
<dbReference type="SMART" id="SM00477">
    <property type="entry name" value="NUC"/>
    <property type="match status" value="1"/>
</dbReference>
<sequence>MVVVVVVVCFVTKFKDLKLHHSPTKDLNYSDCVIRLDQDISIKSPMMMDENFQFLMPDAASGNITMVPGQTVLFVCAGDGNYFTEERIPRSTQHVNGSCVSGKTFYISGFLILVYDLTCSRTPSSTPRKTGETCNGDYTAAEIGFNFGNTSVKLYSICFDEDKCRSVYSKHILTPEVANRQFKTSFAFRSTDGFLYESLPGRRPYNLYTCKTERDNLESVLGSAEKVTSYMNCSTTGSPTQLSRGHLTPNGDFIYPYQQNATYYHANAAPQWQFCNNRNWKSLEERCRNYARNNKIVLTIYTGTSGQNSYLLDDNNNKQVLFLLPGQKIPVPLYYFKIVYNPSKKFGIAFILYNVHYNQSPQFFEIPEYDSICKETGWFSDDEINFNKGIIQCLTISEFLSVTGFKDFKDEVLDTIKYY</sequence>
<evidence type="ECO:0000256" key="3">
    <source>
        <dbReference type="ARBA" id="ARBA00022759"/>
    </source>
</evidence>
<dbReference type="InterPro" id="IPR020821">
    <property type="entry name" value="ENPP1-3/EXOG-like_nuc-like"/>
</dbReference>